<dbReference type="GeneID" id="114334084"/>
<dbReference type="InterPro" id="IPR001251">
    <property type="entry name" value="CRAL-TRIO_dom"/>
</dbReference>
<dbReference type="SUPFAM" id="SSF52087">
    <property type="entry name" value="CRAL/TRIO domain"/>
    <property type="match status" value="1"/>
</dbReference>
<evidence type="ECO:0000313" key="3">
    <source>
        <dbReference type="Proteomes" id="UP001652700"/>
    </source>
</evidence>
<dbReference type="SUPFAM" id="SSF46938">
    <property type="entry name" value="CRAL/TRIO N-terminal domain"/>
    <property type="match status" value="1"/>
</dbReference>
<name>A0ABM5JUC4_DIAVI</name>
<dbReference type="PROSITE" id="PS50191">
    <property type="entry name" value="CRAL_TRIO"/>
    <property type="match status" value="1"/>
</dbReference>
<dbReference type="EnsemblMetazoa" id="XM_050645581.1">
    <property type="protein sequence ID" value="XP_050501538.1"/>
    <property type="gene ID" value="LOC114334084"/>
</dbReference>
<organism evidence="2 3">
    <name type="scientific">Diabrotica virgifera virgifera</name>
    <name type="common">western corn rootworm</name>
    <dbReference type="NCBI Taxonomy" id="50390"/>
    <lineage>
        <taxon>Eukaryota</taxon>
        <taxon>Metazoa</taxon>
        <taxon>Ecdysozoa</taxon>
        <taxon>Arthropoda</taxon>
        <taxon>Hexapoda</taxon>
        <taxon>Insecta</taxon>
        <taxon>Pterygota</taxon>
        <taxon>Neoptera</taxon>
        <taxon>Endopterygota</taxon>
        <taxon>Coleoptera</taxon>
        <taxon>Polyphaga</taxon>
        <taxon>Cucujiformia</taxon>
        <taxon>Chrysomeloidea</taxon>
        <taxon>Chrysomelidae</taxon>
        <taxon>Galerucinae</taxon>
        <taxon>Diabroticina</taxon>
        <taxon>Diabroticites</taxon>
        <taxon>Diabrotica</taxon>
    </lineage>
</organism>
<proteinExistence type="predicted"/>
<dbReference type="Gene3D" id="3.40.525.10">
    <property type="entry name" value="CRAL-TRIO lipid binding domain"/>
    <property type="match status" value="1"/>
</dbReference>
<accession>A0ABM5JUC4</accession>
<dbReference type="Proteomes" id="UP001652700">
    <property type="component" value="Unplaced"/>
</dbReference>
<feature type="domain" description="CRAL-TRIO" evidence="1">
    <location>
        <begin position="125"/>
        <end position="250"/>
    </location>
</feature>
<dbReference type="Pfam" id="PF00650">
    <property type="entry name" value="CRAL_TRIO"/>
    <property type="match status" value="1"/>
</dbReference>
<evidence type="ECO:0000313" key="2">
    <source>
        <dbReference type="EnsemblMetazoa" id="XP_050501538.1"/>
    </source>
</evidence>
<dbReference type="SMART" id="SM00516">
    <property type="entry name" value="SEC14"/>
    <property type="match status" value="1"/>
</dbReference>
<dbReference type="RefSeq" id="XP_050501538.1">
    <property type="nucleotide sequence ID" value="XM_050645581.1"/>
</dbReference>
<sequence>MSLIPQHDFKAEDLIREGRTTKSNVEEIRRWLSFNTKIPPVSDEQIVLFLLSCNNDLEQTKYTIESFFKIKTTSPELFTNRDINYKDVKYSHTVSHIVMFPKRTKDNYMVGLGVLKDTTYYNFCIEPQIKSLFAAIEGHLYTNPPSGLIFIIDVKGVGIMHLTRLKLGPLKKFFQYVQEALPVQLKEVHILNANYIMEKILAMCKPFMKKELFDMLITHPPTINMQDFFEDCVPASCMPSNYGGELGALDELHEESNNYLAKLKTFYEIEEKQIQQYKKA</sequence>
<dbReference type="PANTHER" id="PTHR10174">
    <property type="entry name" value="ALPHA-TOCOPHEROL TRANSFER PROTEIN-RELATED"/>
    <property type="match status" value="1"/>
</dbReference>
<protein>
    <recommendedName>
        <fullName evidence="1">CRAL-TRIO domain-containing protein</fullName>
    </recommendedName>
</protein>
<dbReference type="PANTHER" id="PTHR10174:SF213">
    <property type="entry name" value="CRAL-TRIO DOMAIN-CONTAINING PROTEIN"/>
    <property type="match status" value="1"/>
</dbReference>
<dbReference type="InterPro" id="IPR036865">
    <property type="entry name" value="CRAL-TRIO_dom_sf"/>
</dbReference>
<dbReference type="CDD" id="cd00170">
    <property type="entry name" value="SEC14"/>
    <property type="match status" value="1"/>
</dbReference>
<reference evidence="2" key="1">
    <citation type="submission" date="2025-05" db="UniProtKB">
        <authorList>
            <consortium name="EnsemblMetazoa"/>
        </authorList>
    </citation>
    <scope>IDENTIFICATION</scope>
</reference>
<dbReference type="InterPro" id="IPR036273">
    <property type="entry name" value="CRAL/TRIO_N_dom_sf"/>
</dbReference>
<dbReference type="EnsemblMetazoa" id="XM_050645580.1">
    <property type="protein sequence ID" value="XP_050501537.1"/>
    <property type="gene ID" value="LOC114334084"/>
</dbReference>
<evidence type="ECO:0000259" key="1">
    <source>
        <dbReference type="PROSITE" id="PS50191"/>
    </source>
</evidence>
<keyword evidence="3" id="KW-1185">Reference proteome</keyword>
<dbReference type="RefSeq" id="XP_050501537.1">
    <property type="nucleotide sequence ID" value="XM_050645580.1"/>
</dbReference>